<keyword evidence="8" id="KW-1185">Reference proteome</keyword>
<keyword evidence="5" id="KW-0732">Signal</keyword>
<feature type="domain" description="Cytochrome c" evidence="6">
    <location>
        <begin position="29"/>
        <end position="142"/>
    </location>
</feature>
<dbReference type="Pfam" id="PF00034">
    <property type="entry name" value="Cytochrom_C"/>
    <property type="match status" value="1"/>
</dbReference>
<dbReference type="SUPFAM" id="SSF46626">
    <property type="entry name" value="Cytochrome c"/>
    <property type="match status" value="1"/>
</dbReference>
<proteinExistence type="predicted"/>
<reference evidence="7 8" key="1">
    <citation type="submission" date="2016-10" db="EMBL/GenBank/DDBJ databases">
        <authorList>
            <person name="Varghese N."/>
            <person name="Submissions S."/>
        </authorList>
    </citation>
    <scope>NUCLEOTIDE SEQUENCE [LARGE SCALE GENOMIC DNA]</scope>
    <source>
        <strain evidence="7 8">DSM 17584</strain>
    </source>
</reference>
<keyword evidence="3 4" id="KW-0408">Iron</keyword>
<evidence type="ECO:0000259" key="6">
    <source>
        <dbReference type="PROSITE" id="PS51007"/>
    </source>
</evidence>
<dbReference type="InterPro" id="IPR036909">
    <property type="entry name" value="Cyt_c-like_dom_sf"/>
</dbReference>
<name>A0ABY0SGR6_9RHOB</name>
<feature type="signal peptide" evidence="5">
    <location>
        <begin position="1"/>
        <end position="22"/>
    </location>
</feature>
<gene>
    <name evidence="7" type="ORF">SAMN04488512_11189</name>
</gene>
<protein>
    <submittedName>
        <fullName evidence="7">Cytochrome c</fullName>
    </submittedName>
</protein>
<dbReference type="Proteomes" id="UP000198646">
    <property type="component" value="Unassembled WGS sequence"/>
</dbReference>
<dbReference type="Gene3D" id="1.10.760.10">
    <property type="entry name" value="Cytochrome c-like domain"/>
    <property type="match status" value="1"/>
</dbReference>
<evidence type="ECO:0000313" key="8">
    <source>
        <dbReference type="Proteomes" id="UP000198646"/>
    </source>
</evidence>
<evidence type="ECO:0000256" key="4">
    <source>
        <dbReference type="PROSITE-ProRule" id="PRU00433"/>
    </source>
</evidence>
<organism evidence="7 8">
    <name type="scientific">Sulfitobacter litoralis</name>
    <dbReference type="NCBI Taxonomy" id="335975"/>
    <lineage>
        <taxon>Bacteria</taxon>
        <taxon>Pseudomonadati</taxon>
        <taxon>Pseudomonadota</taxon>
        <taxon>Alphaproteobacteria</taxon>
        <taxon>Rhodobacterales</taxon>
        <taxon>Roseobacteraceae</taxon>
        <taxon>Sulfitobacter</taxon>
    </lineage>
</organism>
<dbReference type="EMBL" id="FNJD01000011">
    <property type="protein sequence ID" value="SDP22362.1"/>
    <property type="molecule type" value="Genomic_DNA"/>
</dbReference>
<evidence type="ECO:0000256" key="5">
    <source>
        <dbReference type="SAM" id="SignalP"/>
    </source>
</evidence>
<evidence type="ECO:0000256" key="3">
    <source>
        <dbReference type="ARBA" id="ARBA00023004"/>
    </source>
</evidence>
<dbReference type="PROSITE" id="PS51007">
    <property type="entry name" value="CYTC"/>
    <property type="match status" value="1"/>
</dbReference>
<keyword evidence="1 4" id="KW-0349">Heme</keyword>
<sequence>MMKITTALGATLLLSLAACMPAKPMPDAPDRAEGAAFFAQNCVQCHGRNAQGDGAVAKGLSAQPRDLTLLARDNGGRFPQTKTLAYIYGDPEDDFGGSHLKRVMPNFGEGMALDLVPVDLDGQLTPTPRVLAGLLVYLESIQR</sequence>
<keyword evidence="2 4" id="KW-0479">Metal-binding</keyword>
<comment type="caution">
    <text evidence="7">The sequence shown here is derived from an EMBL/GenBank/DDBJ whole genome shotgun (WGS) entry which is preliminary data.</text>
</comment>
<feature type="chain" id="PRO_5045345223" evidence="5">
    <location>
        <begin position="23"/>
        <end position="143"/>
    </location>
</feature>
<evidence type="ECO:0000313" key="7">
    <source>
        <dbReference type="EMBL" id="SDP22362.1"/>
    </source>
</evidence>
<dbReference type="PROSITE" id="PS51257">
    <property type="entry name" value="PROKAR_LIPOPROTEIN"/>
    <property type="match status" value="1"/>
</dbReference>
<evidence type="ECO:0000256" key="2">
    <source>
        <dbReference type="ARBA" id="ARBA00022723"/>
    </source>
</evidence>
<accession>A0ABY0SGR6</accession>
<dbReference type="InterPro" id="IPR009056">
    <property type="entry name" value="Cyt_c-like_dom"/>
</dbReference>
<evidence type="ECO:0000256" key="1">
    <source>
        <dbReference type="ARBA" id="ARBA00022617"/>
    </source>
</evidence>